<dbReference type="AlphaFoldDB" id="A0AA38C6P6"/>
<accession>A0AA38C6P6</accession>
<name>A0AA38C6P6_TAXCH</name>
<feature type="region of interest" description="Disordered" evidence="1">
    <location>
        <begin position="145"/>
        <end position="171"/>
    </location>
</feature>
<gene>
    <name evidence="2" type="ORF">KI387_040498</name>
</gene>
<comment type="caution">
    <text evidence="2">The sequence shown here is derived from an EMBL/GenBank/DDBJ whole genome shotgun (WGS) entry which is preliminary data.</text>
</comment>
<feature type="non-terminal residue" evidence="2">
    <location>
        <position position="1"/>
    </location>
</feature>
<reference evidence="2 3" key="1">
    <citation type="journal article" date="2021" name="Nat. Plants">
        <title>The Taxus genome provides insights into paclitaxel biosynthesis.</title>
        <authorList>
            <person name="Xiong X."/>
            <person name="Gou J."/>
            <person name="Liao Q."/>
            <person name="Li Y."/>
            <person name="Zhou Q."/>
            <person name="Bi G."/>
            <person name="Li C."/>
            <person name="Du R."/>
            <person name="Wang X."/>
            <person name="Sun T."/>
            <person name="Guo L."/>
            <person name="Liang H."/>
            <person name="Lu P."/>
            <person name="Wu Y."/>
            <person name="Zhang Z."/>
            <person name="Ro D.K."/>
            <person name="Shang Y."/>
            <person name="Huang S."/>
            <person name="Yan J."/>
        </authorList>
    </citation>
    <scope>NUCLEOTIDE SEQUENCE [LARGE SCALE GENOMIC DNA]</scope>
    <source>
        <strain evidence="2">Ta-2019</strain>
    </source>
</reference>
<evidence type="ECO:0000313" key="3">
    <source>
        <dbReference type="Proteomes" id="UP000824469"/>
    </source>
</evidence>
<protein>
    <submittedName>
        <fullName evidence="2">Uncharacterized protein</fullName>
    </submittedName>
</protein>
<dbReference type="Proteomes" id="UP000824469">
    <property type="component" value="Unassembled WGS sequence"/>
</dbReference>
<evidence type="ECO:0000313" key="2">
    <source>
        <dbReference type="EMBL" id="KAH9294305.1"/>
    </source>
</evidence>
<proteinExistence type="predicted"/>
<sequence length="238" mass="25820">FRRTPTSSPLPSPTSCPTSCQRLHLQVLSNSDSEVPVVGSSFEGVVSIDVTISPPLSPGQPCLDFPVIDPLVPVTSLVSSSDLLLSEALLGLATLYLDSPDSRPMNMEEEFLAEGQTVQLGTDEVKMVDSEIIHHDMLTEAHPKVEDTQAGSNSRANDVITTDDNTQPEDSQVDMVSSILSKLQRSFTILKAWEAYTNNIRTAITKYCSKLIALADLLAEESGSIHAKNIVKELKNLL</sequence>
<keyword evidence="3" id="KW-1185">Reference proteome</keyword>
<evidence type="ECO:0000256" key="1">
    <source>
        <dbReference type="SAM" id="MobiDB-lite"/>
    </source>
</evidence>
<organism evidence="2 3">
    <name type="scientific">Taxus chinensis</name>
    <name type="common">Chinese yew</name>
    <name type="synonym">Taxus wallichiana var. chinensis</name>
    <dbReference type="NCBI Taxonomy" id="29808"/>
    <lineage>
        <taxon>Eukaryota</taxon>
        <taxon>Viridiplantae</taxon>
        <taxon>Streptophyta</taxon>
        <taxon>Embryophyta</taxon>
        <taxon>Tracheophyta</taxon>
        <taxon>Spermatophyta</taxon>
        <taxon>Pinopsida</taxon>
        <taxon>Pinidae</taxon>
        <taxon>Conifers II</taxon>
        <taxon>Cupressales</taxon>
        <taxon>Taxaceae</taxon>
        <taxon>Taxus</taxon>
    </lineage>
</organism>
<feature type="compositionally biased region" description="Polar residues" evidence="1">
    <location>
        <begin position="149"/>
        <end position="171"/>
    </location>
</feature>
<dbReference type="EMBL" id="JAHRHJ020000233">
    <property type="protein sequence ID" value="KAH9294305.1"/>
    <property type="molecule type" value="Genomic_DNA"/>
</dbReference>